<name>F7ZAI0_ROSLO</name>
<evidence type="ECO:0000313" key="2">
    <source>
        <dbReference type="Proteomes" id="UP000001353"/>
    </source>
</evidence>
<proteinExistence type="predicted"/>
<dbReference type="KEGG" id="rli:RLO149_c009690"/>
<dbReference type="Proteomes" id="UP000001353">
    <property type="component" value="Chromosome"/>
</dbReference>
<evidence type="ECO:0000313" key="1">
    <source>
        <dbReference type="EMBL" id="AEI92980.1"/>
    </source>
</evidence>
<dbReference type="HOGENOM" id="CLU_2719829_0_0_5"/>
<dbReference type="EMBL" id="CP002623">
    <property type="protein sequence ID" value="AEI92980.1"/>
    <property type="molecule type" value="Genomic_DNA"/>
</dbReference>
<dbReference type="STRING" id="391595.RLO149_c009690"/>
<protein>
    <submittedName>
        <fullName evidence="1">Uncharacterized protein</fullName>
    </submittedName>
</protein>
<organism evidence="1 2">
    <name type="scientific">Roseobacter litoralis (strain ATCC 49566 / DSM 6996 / JCM 21268 / NBRC 15278 / OCh 149)</name>
    <dbReference type="NCBI Taxonomy" id="391595"/>
    <lineage>
        <taxon>Bacteria</taxon>
        <taxon>Pseudomonadati</taxon>
        <taxon>Pseudomonadota</taxon>
        <taxon>Alphaproteobacteria</taxon>
        <taxon>Rhodobacterales</taxon>
        <taxon>Roseobacteraceae</taxon>
        <taxon>Roseobacter</taxon>
    </lineage>
</organism>
<dbReference type="AlphaFoldDB" id="F7ZAI0"/>
<keyword evidence="2" id="KW-1185">Reference proteome</keyword>
<sequence length="72" mass="8274">MFQSSCRLVGSVGIIDVTKAAHPFLVFYKRNSDKVFQFARPRRKSKVWTLRDLSLVNQDASRNLSAQCNKIE</sequence>
<gene>
    <name evidence="1" type="ordered locus">RLO149_c009690</name>
</gene>
<reference evidence="1 2" key="1">
    <citation type="journal article" date="2011" name="BMC Genomics">
        <title>Comparative genome analysis and genome-guided physiological analysis of Roseobacter litoralis.</title>
        <authorList>
            <person name="Kalhoefer D."/>
            <person name="Thole S."/>
            <person name="Voget S."/>
            <person name="Lehmann R."/>
            <person name="Liesegang H."/>
            <person name="Wollher A."/>
            <person name="Daniel R."/>
            <person name="Simon M."/>
            <person name="Brinkhoff T."/>
        </authorList>
    </citation>
    <scope>NUCLEOTIDE SEQUENCE [LARGE SCALE GENOMIC DNA]</scope>
    <source>
        <strain evidence="2">ATCC 49566 / DSM 6996 / JCM 21268 / NBRC 15278 / OCh 149</strain>
    </source>
</reference>
<accession>F7ZAI0</accession>